<keyword evidence="1" id="KW-0472">Membrane</keyword>
<keyword evidence="1" id="KW-0812">Transmembrane</keyword>
<name>A0AAU7DWT4_9MICO</name>
<proteinExistence type="predicted"/>
<accession>A0AAU7DWT4</accession>
<dbReference type="EMBL" id="CP146203">
    <property type="protein sequence ID" value="XBH22474.1"/>
    <property type="molecule type" value="Genomic_DNA"/>
</dbReference>
<sequence>MGYIVFWISLALVAAVVVLIGASKATQSPYGSDEPQSTWAGLWESIRLALAPTSLSIYLGILLLGTKLGIARNPEKLAGVRTRRAQALKRRRVGKVVSDLAKGDIHSSESNTSLDDFLRATEIDEPAYFDVAANERMNNLYERYASRK</sequence>
<reference evidence="2" key="1">
    <citation type="submission" date="2024-02" db="EMBL/GenBank/DDBJ databases">
        <title>Tomenella chthoni gen. nov. sp. nov., a member of the family Jonesiaceae isolated from bat guano.</title>
        <authorList>
            <person name="Miller S.L."/>
            <person name="King J."/>
            <person name="Sankaranarayanan K."/>
            <person name="Lawson P.A."/>
        </authorList>
    </citation>
    <scope>NUCLEOTIDE SEQUENCE</scope>
    <source>
        <strain evidence="2">BS-20</strain>
    </source>
</reference>
<keyword evidence="1" id="KW-1133">Transmembrane helix</keyword>
<evidence type="ECO:0000256" key="1">
    <source>
        <dbReference type="SAM" id="Phobius"/>
    </source>
</evidence>
<evidence type="ECO:0000313" key="2">
    <source>
        <dbReference type="EMBL" id="XBH22474.1"/>
    </source>
</evidence>
<gene>
    <name evidence="2" type="ORF">V5R04_04415</name>
</gene>
<feature type="transmembrane region" description="Helical" evidence="1">
    <location>
        <begin position="49"/>
        <end position="70"/>
    </location>
</feature>
<organism evidence="2">
    <name type="scientific">Jonesiaceae bacterium BS-20</name>
    <dbReference type="NCBI Taxonomy" id="3120821"/>
    <lineage>
        <taxon>Bacteria</taxon>
        <taxon>Bacillati</taxon>
        <taxon>Actinomycetota</taxon>
        <taxon>Actinomycetes</taxon>
        <taxon>Micrococcales</taxon>
        <taxon>Jonesiaceae</taxon>
    </lineage>
</organism>
<dbReference type="AlphaFoldDB" id="A0AAU7DWT4"/>
<protein>
    <submittedName>
        <fullName evidence="2">Uncharacterized protein</fullName>
    </submittedName>
</protein>